<reference evidence="2 3" key="1">
    <citation type="submission" date="2016-10" db="EMBL/GenBank/DDBJ databases">
        <authorList>
            <person name="Varghese N."/>
            <person name="Submissions S."/>
        </authorList>
    </citation>
    <scope>NUCLEOTIDE SEQUENCE [LARGE SCALE GENOMIC DNA]</scope>
    <source>
        <strain evidence="2 3">DSM 18839</strain>
    </source>
</reference>
<comment type="caution">
    <text evidence="2">The sequence shown here is derived from an EMBL/GenBank/DDBJ whole genome shotgun (WGS) entry which is preliminary data.</text>
</comment>
<dbReference type="EMBL" id="FNBW01000001">
    <property type="protein sequence ID" value="SDF12947.1"/>
    <property type="molecule type" value="Genomic_DNA"/>
</dbReference>
<evidence type="ECO:0000259" key="1">
    <source>
        <dbReference type="Pfam" id="PF22288"/>
    </source>
</evidence>
<dbReference type="OrthoDB" id="8420134at2"/>
<sequence length="385" mass="39948">MTIGIGAFGRRAGAAVLAAWAEAERRAAGDLHGFAVFTVLGADGEPESLECQRGGLATLRAQYGRAQAGRGRADALARMAEAEVAGVITSGPDRPEPLSQFLAAGPAGLVTGHRLPNLATAEGVAANRAALALIGKGLPPRHAVEAVLEGDPDIDAGLIAVTRTGLGVANSARVQGRDDLGQALILAADRRYGLSLLHNSIAPIEGLAAAVAAAGEAVLRQAWAACSGRGTWQRITDASPFHQAAGHHGRLKTAAKGAKMTDGVGFSTTMLNERTIEMIVTGYPAADDLLAFIHATFPDATFSHVLWNFSRASLAMLEIGDFKDLAAAGRQFAAARGADARTAVLVQSTADVLLVRAYSAMTLDLRPMAVRAATDRRELLDWLGA</sequence>
<dbReference type="InterPro" id="IPR054236">
    <property type="entry name" value="DUF6963"/>
</dbReference>
<organism evidence="2 3">
    <name type="scientific">Thalassobaculum litoreum DSM 18839</name>
    <dbReference type="NCBI Taxonomy" id="1123362"/>
    <lineage>
        <taxon>Bacteria</taxon>
        <taxon>Pseudomonadati</taxon>
        <taxon>Pseudomonadota</taxon>
        <taxon>Alphaproteobacteria</taxon>
        <taxon>Rhodospirillales</taxon>
        <taxon>Thalassobaculaceae</taxon>
        <taxon>Thalassobaculum</taxon>
    </lineage>
</organism>
<accession>A0A8G2EV41</accession>
<evidence type="ECO:0000313" key="3">
    <source>
        <dbReference type="Proteomes" id="UP000198615"/>
    </source>
</evidence>
<keyword evidence="3" id="KW-1185">Reference proteome</keyword>
<dbReference type="Proteomes" id="UP000198615">
    <property type="component" value="Unassembled WGS sequence"/>
</dbReference>
<proteinExistence type="predicted"/>
<gene>
    <name evidence="2" type="ORF">SAMN05660686_00372</name>
</gene>
<protein>
    <recommendedName>
        <fullName evidence="1">DUF6963 domain-containing protein</fullName>
    </recommendedName>
</protein>
<feature type="domain" description="DUF6963" evidence="1">
    <location>
        <begin position="2"/>
        <end position="222"/>
    </location>
</feature>
<evidence type="ECO:0000313" key="2">
    <source>
        <dbReference type="EMBL" id="SDF12947.1"/>
    </source>
</evidence>
<dbReference type="RefSeq" id="WP_093147717.1">
    <property type="nucleotide sequence ID" value="NZ_FNBW01000001.1"/>
</dbReference>
<dbReference type="AlphaFoldDB" id="A0A8G2EV41"/>
<name>A0A8G2EV41_9PROT</name>
<dbReference type="Pfam" id="PF22288">
    <property type="entry name" value="DUF6963"/>
    <property type="match status" value="1"/>
</dbReference>